<dbReference type="PANTHER" id="PTHR42953">
    <property type="entry name" value="HIGH-AFFINITY ZINC UPTAKE SYSTEM PROTEIN ZNUA-RELATED"/>
    <property type="match status" value="1"/>
</dbReference>
<evidence type="ECO:0000256" key="1">
    <source>
        <dbReference type="ARBA" id="ARBA00004196"/>
    </source>
</evidence>
<keyword evidence="3 6" id="KW-0813">Transport</keyword>
<dbReference type="AlphaFoldDB" id="A0AAE2SDM6"/>
<dbReference type="GO" id="GO:0030313">
    <property type="term" value="C:cell envelope"/>
    <property type="evidence" value="ECO:0007669"/>
    <property type="project" value="UniProtKB-SubCell"/>
</dbReference>
<dbReference type="GO" id="GO:0007155">
    <property type="term" value="P:cell adhesion"/>
    <property type="evidence" value="ECO:0007669"/>
    <property type="project" value="InterPro"/>
</dbReference>
<dbReference type="InterPro" id="IPR006127">
    <property type="entry name" value="ZnuA-like"/>
</dbReference>
<evidence type="ECO:0000256" key="5">
    <source>
        <dbReference type="ARBA" id="ARBA00022729"/>
    </source>
</evidence>
<keyword evidence="4" id="KW-0479">Metal-binding</keyword>
<accession>A0AAE2SDM6</accession>
<dbReference type="InterPro" id="IPR050492">
    <property type="entry name" value="Bact_metal-bind_prot9"/>
</dbReference>
<protein>
    <submittedName>
        <fullName evidence="7">Zinc ABC transporter substrate-binding protein</fullName>
    </submittedName>
</protein>
<dbReference type="PANTHER" id="PTHR42953:SF1">
    <property type="entry name" value="METAL-BINDING PROTEIN HI_0362-RELATED"/>
    <property type="match status" value="1"/>
</dbReference>
<dbReference type="Gene3D" id="3.40.50.1980">
    <property type="entry name" value="Nitrogenase molybdenum iron protein domain"/>
    <property type="match status" value="2"/>
</dbReference>
<dbReference type="GO" id="GO:0046872">
    <property type="term" value="F:metal ion binding"/>
    <property type="evidence" value="ECO:0007669"/>
    <property type="project" value="UniProtKB-KW"/>
</dbReference>
<dbReference type="EMBL" id="JAENIG010000005">
    <property type="protein sequence ID" value="MBK1855062.1"/>
    <property type="molecule type" value="Genomic_DNA"/>
</dbReference>
<dbReference type="InterPro" id="IPR006129">
    <property type="entry name" value="AdhesinB"/>
</dbReference>
<comment type="similarity">
    <text evidence="2 6">Belongs to the bacterial solute-binding protein 9 family.</text>
</comment>
<gene>
    <name evidence="7" type="ORF">JIN83_08830</name>
</gene>
<reference evidence="7" key="1">
    <citation type="submission" date="2021-01" db="EMBL/GenBank/DDBJ databases">
        <title>Modified the classification status of verrucomicrobia.</title>
        <authorList>
            <person name="Feng X."/>
        </authorList>
    </citation>
    <scope>NUCLEOTIDE SEQUENCE</scope>
    <source>
        <strain evidence="7">5K15</strain>
    </source>
</reference>
<dbReference type="Pfam" id="PF01297">
    <property type="entry name" value="ZnuA"/>
    <property type="match status" value="1"/>
</dbReference>
<keyword evidence="5" id="KW-0732">Signal</keyword>
<dbReference type="GO" id="GO:0030001">
    <property type="term" value="P:metal ion transport"/>
    <property type="evidence" value="ECO:0007669"/>
    <property type="project" value="InterPro"/>
</dbReference>
<dbReference type="PRINTS" id="PR00691">
    <property type="entry name" value="ADHESINB"/>
</dbReference>
<keyword evidence="8" id="KW-1185">Reference proteome</keyword>
<dbReference type="InterPro" id="IPR006128">
    <property type="entry name" value="Lipoprotein_PsaA-like"/>
</dbReference>
<evidence type="ECO:0000256" key="3">
    <source>
        <dbReference type="ARBA" id="ARBA00022448"/>
    </source>
</evidence>
<dbReference type="SUPFAM" id="SSF53807">
    <property type="entry name" value="Helical backbone' metal receptor"/>
    <property type="match status" value="1"/>
</dbReference>
<name>A0AAE2SDM6_9BACT</name>
<dbReference type="RefSeq" id="WP_309489675.1">
    <property type="nucleotide sequence ID" value="NZ_JAENIG010000005.1"/>
</dbReference>
<evidence type="ECO:0000313" key="8">
    <source>
        <dbReference type="Proteomes" id="UP000634206"/>
    </source>
</evidence>
<comment type="caution">
    <text evidence="7">The sequence shown here is derived from an EMBL/GenBank/DDBJ whole genome shotgun (WGS) entry which is preliminary data.</text>
</comment>
<sequence length="322" mass="34996">MAKKIIVIVLVLGAFVGGLVLLLNQEQSQAGADFKPGAALNVVATSTMVADMVREIGGDRIAVHGIMGPKVDPHSFQVTSSASAALLKADLVFYSGLHLEGKMQDALEQRAAEKKDTFAVTDGIPEDQLLKPQEEFSGYHDPHVWGSPELWVNCLDVVVKQLAEADPEGADSYRENAERYRAEILELHRWAKDRMAEVPESQRVLVTSHDAFFYFGQAYGFEVRGLQGVSTSSEAGLKDRADLVAFIKERQLKTIFPESSVNAKGIKAVADEAGVAVSPHELFSDAMGEPGDVVELHGESYDKGTYIGMIKHNVNSIVDGLK</sequence>
<comment type="subcellular location">
    <subcellularLocation>
        <location evidence="1">Cell envelope</location>
    </subcellularLocation>
</comment>
<dbReference type="Proteomes" id="UP000634206">
    <property type="component" value="Unassembled WGS sequence"/>
</dbReference>
<proteinExistence type="inferred from homology"/>
<evidence type="ECO:0000313" key="7">
    <source>
        <dbReference type="EMBL" id="MBK1855062.1"/>
    </source>
</evidence>
<evidence type="ECO:0000256" key="4">
    <source>
        <dbReference type="ARBA" id="ARBA00022723"/>
    </source>
</evidence>
<organism evidence="7 8">
    <name type="scientific">Oceaniferula flava</name>
    <dbReference type="NCBI Taxonomy" id="2800421"/>
    <lineage>
        <taxon>Bacteria</taxon>
        <taxon>Pseudomonadati</taxon>
        <taxon>Verrucomicrobiota</taxon>
        <taxon>Verrucomicrobiia</taxon>
        <taxon>Verrucomicrobiales</taxon>
        <taxon>Verrucomicrobiaceae</taxon>
        <taxon>Oceaniferula</taxon>
    </lineage>
</organism>
<evidence type="ECO:0000256" key="2">
    <source>
        <dbReference type="ARBA" id="ARBA00011028"/>
    </source>
</evidence>
<dbReference type="PRINTS" id="PR00690">
    <property type="entry name" value="ADHESNFAMILY"/>
</dbReference>
<evidence type="ECO:0000256" key="6">
    <source>
        <dbReference type="RuleBase" id="RU003512"/>
    </source>
</evidence>